<evidence type="ECO:0000256" key="7">
    <source>
        <dbReference type="ARBA" id="ARBA00022989"/>
    </source>
</evidence>
<protein>
    <recommendedName>
        <fullName evidence="9">Cobalamin biosynthesis protein CobD</fullName>
    </recommendedName>
</protein>
<evidence type="ECO:0000256" key="1">
    <source>
        <dbReference type="ARBA" id="ARBA00004651"/>
    </source>
</evidence>
<evidence type="ECO:0000256" key="6">
    <source>
        <dbReference type="ARBA" id="ARBA00022692"/>
    </source>
</evidence>
<evidence type="ECO:0000313" key="11">
    <source>
        <dbReference type="Proteomes" id="UP000264310"/>
    </source>
</evidence>
<comment type="caution">
    <text evidence="10">The sequence shown here is derived from an EMBL/GenBank/DDBJ whole genome shotgun (WGS) entry which is preliminary data.</text>
</comment>
<dbReference type="PANTHER" id="PTHR34308">
    <property type="entry name" value="COBALAMIN BIOSYNTHESIS PROTEIN CBIB"/>
    <property type="match status" value="1"/>
</dbReference>
<gene>
    <name evidence="9" type="primary">cobD</name>
    <name evidence="10" type="ORF">DYI37_17755</name>
</gene>
<accession>A0A371WYM2</accession>
<keyword evidence="6 9" id="KW-0812">Transmembrane</keyword>
<evidence type="ECO:0000256" key="2">
    <source>
        <dbReference type="ARBA" id="ARBA00004953"/>
    </source>
</evidence>
<dbReference type="NCBIfam" id="TIGR00380">
    <property type="entry name" value="cobal_cbiB"/>
    <property type="match status" value="1"/>
</dbReference>
<dbReference type="GO" id="GO:0015420">
    <property type="term" value="F:ABC-type vitamin B12 transporter activity"/>
    <property type="evidence" value="ECO:0007669"/>
    <property type="project" value="UniProtKB-UniRule"/>
</dbReference>
<keyword evidence="8 9" id="KW-0472">Membrane</keyword>
<keyword evidence="7 9" id="KW-1133">Transmembrane helix</keyword>
<evidence type="ECO:0000256" key="8">
    <source>
        <dbReference type="ARBA" id="ARBA00023136"/>
    </source>
</evidence>
<keyword evidence="11" id="KW-1185">Reference proteome</keyword>
<comment type="pathway">
    <text evidence="2 9">Cofactor biosynthesis; adenosylcobalamin biosynthesis.</text>
</comment>
<dbReference type="GO" id="GO:0005886">
    <property type="term" value="C:plasma membrane"/>
    <property type="evidence" value="ECO:0007669"/>
    <property type="project" value="UniProtKB-SubCell"/>
</dbReference>
<dbReference type="GO" id="GO:0009236">
    <property type="term" value="P:cobalamin biosynthetic process"/>
    <property type="evidence" value="ECO:0007669"/>
    <property type="project" value="UniProtKB-UniRule"/>
</dbReference>
<dbReference type="GO" id="GO:0048472">
    <property type="term" value="F:threonine-phosphate decarboxylase activity"/>
    <property type="evidence" value="ECO:0007669"/>
    <property type="project" value="InterPro"/>
</dbReference>
<feature type="transmembrane region" description="Helical" evidence="9">
    <location>
        <begin position="311"/>
        <end position="329"/>
    </location>
</feature>
<organism evidence="10 11">
    <name type="scientific">Fulvimarina endophytica</name>
    <dbReference type="NCBI Taxonomy" id="2293836"/>
    <lineage>
        <taxon>Bacteria</taxon>
        <taxon>Pseudomonadati</taxon>
        <taxon>Pseudomonadota</taxon>
        <taxon>Alphaproteobacteria</taxon>
        <taxon>Hyphomicrobiales</taxon>
        <taxon>Aurantimonadaceae</taxon>
        <taxon>Fulvimarina</taxon>
    </lineage>
</organism>
<dbReference type="RefSeq" id="WP_116684619.1">
    <property type="nucleotide sequence ID" value="NZ_QURL01000009.1"/>
</dbReference>
<reference evidence="10 11" key="1">
    <citation type="submission" date="2018-08" db="EMBL/GenBank/DDBJ databases">
        <title>Fulvimarina sp. 85, whole genome shotgun sequence.</title>
        <authorList>
            <person name="Tuo L."/>
        </authorList>
    </citation>
    <scope>NUCLEOTIDE SEQUENCE [LARGE SCALE GENOMIC DNA]</scope>
    <source>
        <strain evidence="10 11">85</strain>
    </source>
</reference>
<evidence type="ECO:0000256" key="5">
    <source>
        <dbReference type="ARBA" id="ARBA00022573"/>
    </source>
</evidence>
<dbReference type="HAMAP" id="MF_00024">
    <property type="entry name" value="CobD_CbiB"/>
    <property type="match status" value="1"/>
</dbReference>
<feature type="transmembrane region" description="Helical" evidence="9">
    <location>
        <begin position="58"/>
        <end position="78"/>
    </location>
</feature>
<dbReference type="Pfam" id="PF03186">
    <property type="entry name" value="CobD_Cbib"/>
    <property type="match status" value="1"/>
</dbReference>
<evidence type="ECO:0000256" key="9">
    <source>
        <dbReference type="HAMAP-Rule" id="MF_00024"/>
    </source>
</evidence>
<name>A0A371WYM2_9HYPH</name>
<comment type="function">
    <text evidence="9">Converts cobyric acid to cobinamide by the addition of aminopropanol on the F carboxylic group.</text>
</comment>
<comment type="caution">
    <text evidence="9">Lacks conserved residue(s) required for the propagation of feature annotation.</text>
</comment>
<dbReference type="EMBL" id="QURL01000009">
    <property type="protein sequence ID" value="RFC62090.1"/>
    <property type="molecule type" value="Genomic_DNA"/>
</dbReference>
<comment type="similarity">
    <text evidence="3 9">Belongs to the CobD/CbiB family.</text>
</comment>
<keyword evidence="5 9" id="KW-0169">Cobalamin biosynthesis</keyword>
<dbReference type="PANTHER" id="PTHR34308:SF1">
    <property type="entry name" value="COBALAMIN BIOSYNTHESIS PROTEIN CBIB"/>
    <property type="match status" value="1"/>
</dbReference>
<proteinExistence type="inferred from homology"/>
<comment type="subcellular location">
    <subcellularLocation>
        <location evidence="1 9">Cell membrane</location>
        <topology evidence="1 9">Multi-pass membrane protein</topology>
    </subcellularLocation>
</comment>
<dbReference type="OrthoDB" id="9811967at2"/>
<dbReference type="UniPathway" id="UPA00148"/>
<evidence type="ECO:0000256" key="3">
    <source>
        <dbReference type="ARBA" id="ARBA00006263"/>
    </source>
</evidence>
<keyword evidence="4 9" id="KW-1003">Cell membrane</keyword>
<evidence type="ECO:0000313" key="10">
    <source>
        <dbReference type="EMBL" id="RFC62090.1"/>
    </source>
</evidence>
<dbReference type="Proteomes" id="UP000264310">
    <property type="component" value="Unassembled WGS sequence"/>
</dbReference>
<evidence type="ECO:0000256" key="4">
    <source>
        <dbReference type="ARBA" id="ARBA00022475"/>
    </source>
</evidence>
<dbReference type="InterPro" id="IPR004485">
    <property type="entry name" value="Cobalamin_biosynth_CobD/CbiB"/>
</dbReference>
<dbReference type="AlphaFoldDB" id="A0A371WYM2"/>
<sequence>MTAHLAILFLATLLDRIVGDPPELWRRLRHPVVLVGGLIAVLDRSLNDPHLPSGRRRLNGCLLALLLVLGGAILGLGLSALFSLAGIVGAVFEIVLVAVFLAQKSLLDHVGAVETALKDEGLEAGRAAVAQIVGRDVSELDEAGVCRAAIESLAENTSDGIVAPFLFYLVLGLPGLLVYKAVNTADSMVGHLDETYRDFGWASARLDDLLNLVPARLTARLYVRLSVPGGRPARRAAMDEVRRDARLHRSPNAGWPESALARGLAIALGGPRRYRGLHVEAPFINANGRRAAIAADIAAGTGLTRRLFDRLLWIAGLAMLASLLLSAGLA</sequence>
<feature type="transmembrane region" description="Helical" evidence="9">
    <location>
        <begin position="84"/>
        <end position="102"/>
    </location>
</feature>